<organism evidence="2 3">
    <name type="scientific">Yaniella flava</name>
    <dbReference type="NCBI Taxonomy" id="287930"/>
    <lineage>
        <taxon>Bacteria</taxon>
        <taxon>Bacillati</taxon>
        <taxon>Actinomycetota</taxon>
        <taxon>Actinomycetes</taxon>
        <taxon>Micrococcales</taxon>
        <taxon>Micrococcaceae</taxon>
        <taxon>Yaniella</taxon>
    </lineage>
</organism>
<comment type="caution">
    <text evidence="2">The sequence shown here is derived from an EMBL/GenBank/DDBJ whole genome shotgun (WGS) entry which is preliminary data.</text>
</comment>
<proteinExistence type="predicted"/>
<dbReference type="Proteomes" id="UP001501461">
    <property type="component" value="Unassembled WGS sequence"/>
</dbReference>
<protein>
    <recommendedName>
        <fullName evidence="4">N-acetyltransferase domain-containing protein</fullName>
    </recommendedName>
</protein>
<evidence type="ECO:0000313" key="3">
    <source>
        <dbReference type="Proteomes" id="UP001501461"/>
    </source>
</evidence>
<keyword evidence="3" id="KW-1185">Reference proteome</keyword>
<evidence type="ECO:0000313" key="2">
    <source>
        <dbReference type="EMBL" id="GAA2033479.1"/>
    </source>
</evidence>
<dbReference type="RefSeq" id="WP_343956765.1">
    <property type="nucleotide sequence ID" value="NZ_BAAAMN010000018.1"/>
</dbReference>
<accession>A0ABN2UAQ5</accession>
<dbReference type="EMBL" id="BAAAMN010000018">
    <property type="protein sequence ID" value="GAA2033479.1"/>
    <property type="molecule type" value="Genomic_DNA"/>
</dbReference>
<reference evidence="2 3" key="1">
    <citation type="journal article" date="2019" name="Int. J. Syst. Evol. Microbiol.">
        <title>The Global Catalogue of Microorganisms (GCM) 10K type strain sequencing project: providing services to taxonomists for standard genome sequencing and annotation.</title>
        <authorList>
            <consortium name="The Broad Institute Genomics Platform"/>
            <consortium name="The Broad Institute Genome Sequencing Center for Infectious Disease"/>
            <person name="Wu L."/>
            <person name="Ma J."/>
        </authorList>
    </citation>
    <scope>NUCLEOTIDE SEQUENCE [LARGE SCALE GENOMIC DNA]</scope>
    <source>
        <strain evidence="2 3">JCM 13595</strain>
    </source>
</reference>
<name>A0ABN2UAQ5_9MICC</name>
<feature type="region of interest" description="Disordered" evidence="1">
    <location>
        <begin position="163"/>
        <end position="187"/>
    </location>
</feature>
<dbReference type="SUPFAM" id="SSF55729">
    <property type="entry name" value="Acyl-CoA N-acyltransferases (Nat)"/>
    <property type="match status" value="1"/>
</dbReference>
<dbReference type="InterPro" id="IPR016181">
    <property type="entry name" value="Acyl_CoA_acyltransferase"/>
</dbReference>
<gene>
    <name evidence="2" type="ORF">GCM10009720_12520</name>
</gene>
<evidence type="ECO:0008006" key="4">
    <source>
        <dbReference type="Google" id="ProtNLM"/>
    </source>
</evidence>
<evidence type="ECO:0000256" key="1">
    <source>
        <dbReference type="SAM" id="MobiDB-lite"/>
    </source>
</evidence>
<sequence>MIWPFQRAQTTETGAEFYIRDAAMADAKAVVEFKHRIWRDMYAGLKDADFFDKAEATIDEQVTFWQSRIKRGDTIWLAEDLRGRLVGVIHATPKLSDQTQELAELYGLADLQEIRFFYLSDAAEATGIGQKLLNVAVSDQAAITWLSGDAPAVEAHLQHAGFESLGEPVNPPDEPWRGVPRQAMVRR</sequence>
<dbReference type="Gene3D" id="3.40.630.30">
    <property type="match status" value="1"/>
</dbReference>